<protein>
    <submittedName>
        <fullName evidence="2">Uncharacterized protein</fullName>
    </submittedName>
</protein>
<feature type="compositionally biased region" description="Acidic residues" evidence="1">
    <location>
        <begin position="215"/>
        <end position="227"/>
    </location>
</feature>
<feature type="compositionally biased region" description="Basic and acidic residues" evidence="1">
    <location>
        <begin position="55"/>
        <end position="67"/>
    </location>
</feature>
<feature type="region of interest" description="Disordered" evidence="1">
    <location>
        <begin position="1"/>
        <end position="264"/>
    </location>
</feature>
<proteinExistence type="predicted"/>
<comment type="caution">
    <text evidence="2">The sequence shown here is derived from an EMBL/GenBank/DDBJ whole genome shotgun (WGS) entry which is preliminary data.</text>
</comment>
<gene>
    <name evidence="2" type="ORF">RDB_LOCUS108456</name>
</gene>
<name>A0A8H3H5I6_9AGAM</name>
<feature type="compositionally biased region" description="Acidic residues" evidence="1">
    <location>
        <begin position="96"/>
        <end position="107"/>
    </location>
</feature>
<feature type="compositionally biased region" description="Acidic residues" evidence="1">
    <location>
        <begin position="180"/>
        <end position="192"/>
    </location>
</feature>
<sequence>MMPKASSVPSSTPKPVKPYGALGDTTRRASASQPLPVDSGPPLTIAGRVKSASIKAKERSAKKSRNVDRKRRRVIASRITMESMAPNYQGPHAEEVSSDESISDDEADARIEVEGELTPKGAKTLKLKTSPPVDTEMKPQGEISEETAGKGKAVVVEIESSDAETSNGSEKDMSVKMDEVFEEEEEHEEEGSGDGGGDDGSVAMTDGTGNQGSSEVEETEVSEEGDVNEPPGTRRKAARSRAETDFAAGGFRGPAWSTEEPYYDDPTEWPSFDLSAVFAVGEGQGFEAAAKQAMVGMVPYGYTEVLESHVNSVVGDLQKRVNDRYTDEGFILSKWIDGTKLFAGIMIFDKDGNMSADCQKVVHYLTDPKNRVYTRERQSWLIDRMHKTTKALEGTKLRYTMELHGLGPLHLFGNKLLVDWRAALSSVVRLDWKVERGRQPNVRILSTDATRLQWSRLEKKWSRKDFMTSVLKAKVAIRNVMTYPIVKCDGCRSAIHDMTACNLPTLRERYIDQRARAEQRKNRD</sequence>
<dbReference type="AlphaFoldDB" id="A0A8H3H5I6"/>
<dbReference type="EMBL" id="CAJMXA010003479">
    <property type="protein sequence ID" value="CAE6497490.1"/>
    <property type="molecule type" value="Genomic_DNA"/>
</dbReference>
<evidence type="ECO:0000313" key="3">
    <source>
        <dbReference type="Proteomes" id="UP000663853"/>
    </source>
</evidence>
<reference evidence="2" key="1">
    <citation type="submission" date="2021-01" db="EMBL/GenBank/DDBJ databases">
        <authorList>
            <person name="Kaushik A."/>
        </authorList>
    </citation>
    <scope>NUCLEOTIDE SEQUENCE</scope>
    <source>
        <strain evidence="2">AG6-10EEA</strain>
    </source>
</reference>
<feature type="compositionally biased region" description="Basic and acidic residues" evidence="1">
    <location>
        <begin position="169"/>
        <end position="179"/>
    </location>
</feature>
<dbReference type="Proteomes" id="UP000663853">
    <property type="component" value="Unassembled WGS sequence"/>
</dbReference>
<evidence type="ECO:0000313" key="2">
    <source>
        <dbReference type="EMBL" id="CAE6497490.1"/>
    </source>
</evidence>
<evidence type="ECO:0000256" key="1">
    <source>
        <dbReference type="SAM" id="MobiDB-lite"/>
    </source>
</evidence>
<organism evidence="2 3">
    <name type="scientific">Rhizoctonia solani</name>
    <dbReference type="NCBI Taxonomy" id="456999"/>
    <lineage>
        <taxon>Eukaryota</taxon>
        <taxon>Fungi</taxon>
        <taxon>Dikarya</taxon>
        <taxon>Basidiomycota</taxon>
        <taxon>Agaricomycotina</taxon>
        <taxon>Agaricomycetes</taxon>
        <taxon>Cantharellales</taxon>
        <taxon>Ceratobasidiaceae</taxon>
        <taxon>Rhizoctonia</taxon>
    </lineage>
</organism>
<feature type="compositionally biased region" description="Low complexity" evidence="1">
    <location>
        <begin position="1"/>
        <end position="18"/>
    </location>
</feature>
<accession>A0A8H3H5I6</accession>